<protein>
    <submittedName>
        <fullName evidence="2">Uncharacterized protein</fullName>
    </submittedName>
</protein>
<feature type="compositionally biased region" description="Basic and acidic residues" evidence="1">
    <location>
        <begin position="97"/>
        <end position="107"/>
    </location>
</feature>
<proteinExistence type="predicted"/>
<feature type="compositionally biased region" description="Basic residues" evidence="1">
    <location>
        <begin position="79"/>
        <end position="88"/>
    </location>
</feature>
<keyword evidence="3" id="KW-1185">Reference proteome</keyword>
<evidence type="ECO:0000313" key="2">
    <source>
        <dbReference type="EnsemblMetazoa" id="ENSAATROPP002644"/>
    </source>
</evidence>
<reference evidence="2" key="1">
    <citation type="submission" date="2024-04" db="UniProtKB">
        <authorList>
            <consortium name="EnsemblMetazoa"/>
        </authorList>
    </citation>
    <scope>IDENTIFICATION</scope>
    <source>
        <strain evidence="2">EBRO</strain>
    </source>
</reference>
<sequence length="107" mass="12260">RSRADRRRKRNRPIRWSCCTCIHSWGPAIALERARFSQIGYIVVAQQQHGQYLLRCRRCYSSPGKPIARLSVREVGHAKLPKGRKRHAGATGAADWSGERPRKGQNR</sequence>
<evidence type="ECO:0000313" key="3">
    <source>
        <dbReference type="Proteomes" id="UP000075880"/>
    </source>
</evidence>
<organism evidence="2 3">
    <name type="scientific">Anopheles atroparvus</name>
    <name type="common">European mosquito</name>
    <dbReference type="NCBI Taxonomy" id="41427"/>
    <lineage>
        <taxon>Eukaryota</taxon>
        <taxon>Metazoa</taxon>
        <taxon>Ecdysozoa</taxon>
        <taxon>Arthropoda</taxon>
        <taxon>Hexapoda</taxon>
        <taxon>Insecta</taxon>
        <taxon>Pterygota</taxon>
        <taxon>Neoptera</taxon>
        <taxon>Endopterygota</taxon>
        <taxon>Diptera</taxon>
        <taxon>Nematocera</taxon>
        <taxon>Culicoidea</taxon>
        <taxon>Culicidae</taxon>
        <taxon>Anophelinae</taxon>
        <taxon>Anopheles</taxon>
    </lineage>
</organism>
<dbReference type="AlphaFoldDB" id="A0AAG5CVV4"/>
<evidence type="ECO:0000256" key="1">
    <source>
        <dbReference type="SAM" id="MobiDB-lite"/>
    </source>
</evidence>
<dbReference type="Proteomes" id="UP000075880">
    <property type="component" value="Unassembled WGS sequence"/>
</dbReference>
<dbReference type="EnsemblMetazoa" id="ENSAATROPT002751">
    <property type="protein sequence ID" value="ENSAATROPP002644"/>
    <property type="gene ID" value="ENSAATROPG002182"/>
</dbReference>
<accession>A0AAG5CVV4</accession>
<feature type="region of interest" description="Disordered" evidence="1">
    <location>
        <begin position="77"/>
        <end position="107"/>
    </location>
</feature>
<name>A0AAG5CVV4_ANOAO</name>